<reference evidence="3" key="1">
    <citation type="journal article" date="2017" name="bioRxiv">
        <title>Comparative analysis of the genomes of Stylophora pistillata and Acropora digitifera provides evidence for extensive differences between species of corals.</title>
        <authorList>
            <person name="Voolstra C.R."/>
            <person name="Li Y."/>
            <person name="Liew Y.J."/>
            <person name="Baumgarten S."/>
            <person name="Zoccola D."/>
            <person name="Flot J.-F."/>
            <person name="Tambutte S."/>
            <person name="Allemand D."/>
            <person name="Aranda M."/>
        </authorList>
    </citation>
    <scope>NUCLEOTIDE SEQUENCE [LARGE SCALE GENOMIC DNA]</scope>
</reference>
<keyword evidence="3" id="KW-1185">Reference proteome</keyword>
<keyword evidence="1" id="KW-0812">Transmembrane</keyword>
<feature type="transmembrane region" description="Helical" evidence="1">
    <location>
        <begin position="7"/>
        <end position="27"/>
    </location>
</feature>
<evidence type="ECO:0000313" key="3">
    <source>
        <dbReference type="Proteomes" id="UP000225706"/>
    </source>
</evidence>
<keyword evidence="1" id="KW-1133">Transmembrane helix</keyword>
<protein>
    <submittedName>
        <fullName evidence="2">Uncharacterized protein</fullName>
    </submittedName>
</protein>
<name>A0A2B4RZ92_STYPI</name>
<proteinExistence type="predicted"/>
<evidence type="ECO:0000313" key="2">
    <source>
        <dbReference type="EMBL" id="PFX21647.1"/>
    </source>
</evidence>
<accession>A0A2B4RZ92</accession>
<comment type="caution">
    <text evidence="2">The sequence shown here is derived from an EMBL/GenBank/DDBJ whole genome shotgun (WGS) entry which is preliminary data.</text>
</comment>
<dbReference type="AlphaFoldDB" id="A0A2B4RZ92"/>
<organism evidence="2 3">
    <name type="scientific">Stylophora pistillata</name>
    <name type="common">Smooth cauliflower coral</name>
    <dbReference type="NCBI Taxonomy" id="50429"/>
    <lineage>
        <taxon>Eukaryota</taxon>
        <taxon>Metazoa</taxon>
        <taxon>Cnidaria</taxon>
        <taxon>Anthozoa</taxon>
        <taxon>Hexacorallia</taxon>
        <taxon>Scleractinia</taxon>
        <taxon>Astrocoeniina</taxon>
        <taxon>Pocilloporidae</taxon>
        <taxon>Stylophora</taxon>
    </lineage>
</organism>
<dbReference type="EMBL" id="LSMT01000268">
    <property type="protein sequence ID" value="PFX21647.1"/>
    <property type="molecule type" value="Genomic_DNA"/>
</dbReference>
<evidence type="ECO:0000256" key="1">
    <source>
        <dbReference type="SAM" id="Phobius"/>
    </source>
</evidence>
<gene>
    <name evidence="2" type="ORF">AWC38_SpisGene13857</name>
</gene>
<dbReference type="Proteomes" id="UP000225706">
    <property type="component" value="Unassembled WGS sequence"/>
</dbReference>
<sequence length="92" mass="10908">MSYVRPVHCLCLSVLCLGGFLFVPAIFIFSLPSEKVEPPLYKKKLHWYLKICTGMKLAWLPKLCWSRHERNFVNTFTTGYANMRRFKIHAWK</sequence>
<keyword evidence="1" id="KW-0472">Membrane</keyword>